<proteinExistence type="predicted"/>
<feature type="transmembrane region" description="Helical" evidence="1">
    <location>
        <begin position="28"/>
        <end position="47"/>
    </location>
</feature>
<protein>
    <recommendedName>
        <fullName evidence="3">DUF3147 family protein</fullName>
    </recommendedName>
</protein>
<evidence type="ECO:0008006" key="3">
    <source>
        <dbReference type="Google" id="ProtNLM"/>
    </source>
</evidence>
<keyword evidence="1" id="KW-0472">Membrane</keyword>
<dbReference type="EMBL" id="UINC01227163">
    <property type="protein sequence ID" value="SVE57935.1"/>
    <property type="molecule type" value="Genomic_DNA"/>
</dbReference>
<gene>
    <name evidence="2" type="ORF">METZ01_LOCUS510789</name>
</gene>
<evidence type="ECO:0000313" key="2">
    <source>
        <dbReference type="EMBL" id="SVE57935.1"/>
    </source>
</evidence>
<dbReference type="NCBIfam" id="NF006749">
    <property type="entry name" value="PRK09272.1-2"/>
    <property type="match status" value="1"/>
</dbReference>
<dbReference type="InterPro" id="IPR058117">
    <property type="entry name" value="BV97_02767-like"/>
</dbReference>
<reference evidence="2" key="1">
    <citation type="submission" date="2018-05" db="EMBL/GenBank/DDBJ databases">
        <authorList>
            <person name="Lanie J.A."/>
            <person name="Ng W.-L."/>
            <person name="Kazmierczak K.M."/>
            <person name="Andrzejewski T.M."/>
            <person name="Davidsen T.M."/>
            <person name="Wayne K.J."/>
            <person name="Tettelin H."/>
            <person name="Glass J.I."/>
            <person name="Rusch D."/>
            <person name="Podicherti R."/>
            <person name="Tsui H.-C.T."/>
            <person name="Winkler M.E."/>
        </authorList>
    </citation>
    <scope>NUCLEOTIDE SEQUENCE</scope>
</reference>
<organism evidence="2">
    <name type="scientific">marine metagenome</name>
    <dbReference type="NCBI Taxonomy" id="408172"/>
    <lineage>
        <taxon>unclassified sequences</taxon>
        <taxon>metagenomes</taxon>
        <taxon>ecological metagenomes</taxon>
    </lineage>
</organism>
<keyword evidence="1" id="KW-0812">Transmembrane</keyword>
<sequence length="116" mass="12736">MLQTIIKLFISSVIIVIVSEIAKKNTFLGGLIVSIPLISILSMIWLYMDTKNIENVISLSNSILWMVIPSLALFIAFPILLKAGVNFYAGMGLSILITMGCYGLTIFILARLGIEL</sequence>
<evidence type="ECO:0000256" key="1">
    <source>
        <dbReference type="SAM" id="Phobius"/>
    </source>
</evidence>
<accession>A0A383ENV4</accession>
<keyword evidence="1" id="KW-1133">Transmembrane helix</keyword>
<dbReference type="AlphaFoldDB" id="A0A383ENV4"/>
<feature type="transmembrane region" description="Helical" evidence="1">
    <location>
        <begin position="87"/>
        <end position="110"/>
    </location>
</feature>
<feature type="transmembrane region" description="Helical" evidence="1">
    <location>
        <begin position="59"/>
        <end position="81"/>
    </location>
</feature>
<name>A0A383ENV4_9ZZZZ</name>